<comment type="caution">
    <text evidence="1">The sequence shown here is derived from an EMBL/GenBank/DDBJ whole genome shotgun (WGS) entry which is preliminary data.</text>
</comment>
<evidence type="ECO:0000313" key="2">
    <source>
        <dbReference type="Proteomes" id="UP001165064"/>
    </source>
</evidence>
<keyword evidence="2" id="KW-1185">Reference proteome</keyword>
<dbReference type="Proteomes" id="UP001165064">
    <property type="component" value="Unassembled WGS sequence"/>
</dbReference>
<evidence type="ECO:0000313" key="1">
    <source>
        <dbReference type="EMBL" id="GME94020.1"/>
    </source>
</evidence>
<name>A0ACB5TSL5_AMBMO</name>
<reference evidence="1" key="1">
    <citation type="submission" date="2023-04" db="EMBL/GenBank/DDBJ databases">
        <title>Ambrosiozyma monospora NBRC 10751.</title>
        <authorList>
            <person name="Ichikawa N."/>
            <person name="Sato H."/>
            <person name="Tonouchi N."/>
        </authorList>
    </citation>
    <scope>NUCLEOTIDE SEQUENCE</scope>
    <source>
        <strain evidence="1">NBRC 10751</strain>
    </source>
</reference>
<dbReference type="EMBL" id="BSXS01008901">
    <property type="protein sequence ID" value="GME94020.1"/>
    <property type="molecule type" value="Genomic_DNA"/>
</dbReference>
<organism evidence="1 2">
    <name type="scientific">Ambrosiozyma monospora</name>
    <name type="common">Yeast</name>
    <name type="synonym">Endomycopsis monosporus</name>
    <dbReference type="NCBI Taxonomy" id="43982"/>
    <lineage>
        <taxon>Eukaryota</taxon>
        <taxon>Fungi</taxon>
        <taxon>Dikarya</taxon>
        <taxon>Ascomycota</taxon>
        <taxon>Saccharomycotina</taxon>
        <taxon>Pichiomycetes</taxon>
        <taxon>Pichiales</taxon>
        <taxon>Pichiaceae</taxon>
        <taxon>Ambrosiozyma</taxon>
    </lineage>
</organism>
<gene>
    <name evidence="1" type="ORF">Amon02_000947000</name>
</gene>
<sequence length="143" mass="16084">MSSKKVNKKTRLFVSDLKSLLYAFGDSPAPNVETIHALEDVLTSYLIDVITSANIARQIHGRHKLEIEDLKFALRKDPVKLGRVDELFKMDKEIAKAKKMFDDVDKGSKRNAAAANFDGENGGLTGNGKQRKKQKKQKKQKKL</sequence>
<accession>A0ACB5TSL5</accession>
<proteinExistence type="predicted"/>
<protein>
    <submittedName>
        <fullName evidence="1">Unnamed protein product</fullName>
    </submittedName>
</protein>